<evidence type="ECO:0000313" key="3">
    <source>
        <dbReference type="Proteomes" id="UP000736672"/>
    </source>
</evidence>
<feature type="region of interest" description="Disordered" evidence="1">
    <location>
        <begin position="106"/>
        <end position="147"/>
    </location>
</feature>
<dbReference type="OrthoDB" id="10502707at2759"/>
<organism evidence="2 3">
    <name type="scientific">Fusarium solani</name>
    <name type="common">Filamentous fungus</name>
    <dbReference type="NCBI Taxonomy" id="169388"/>
    <lineage>
        <taxon>Eukaryota</taxon>
        <taxon>Fungi</taxon>
        <taxon>Dikarya</taxon>
        <taxon>Ascomycota</taxon>
        <taxon>Pezizomycotina</taxon>
        <taxon>Sordariomycetes</taxon>
        <taxon>Hypocreomycetidae</taxon>
        <taxon>Hypocreales</taxon>
        <taxon>Nectriaceae</taxon>
        <taxon>Fusarium</taxon>
        <taxon>Fusarium solani species complex</taxon>
    </lineage>
</organism>
<name>A0A9P9JTA7_FUSSL</name>
<comment type="caution">
    <text evidence="2">The sequence shown here is derived from an EMBL/GenBank/DDBJ whole genome shotgun (WGS) entry which is preliminary data.</text>
</comment>
<dbReference type="Proteomes" id="UP000736672">
    <property type="component" value="Unassembled WGS sequence"/>
</dbReference>
<reference evidence="2" key="1">
    <citation type="journal article" date="2021" name="Nat. Commun.">
        <title>Genetic determinants of endophytism in the Arabidopsis root mycobiome.</title>
        <authorList>
            <person name="Mesny F."/>
            <person name="Miyauchi S."/>
            <person name="Thiergart T."/>
            <person name="Pickel B."/>
            <person name="Atanasova L."/>
            <person name="Karlsson M."/>
            <person name="Huettel B."/>
            <person name="Barry K.W."/>
            <person name="Haridas S."/>
            <person name="Chen C."/>
            <person name="Bauer D."/>
            <person name="Andreopoulos W."/>
            <person name="Pangilinan J."/>
            <person name="LaButti K."/>
            <person name="Riley R."/>
            <person name="Lipzen A."/>
            <person name="Clum A."/>
            <person name="Drula E."/>
            <person name="Henrissat B."/>
            <person name="Kohler A."/>
            <person name="Grigoriev I.V."/>
            <person name="Martin F.M."/>
            <person name="Hacquard S."/>
        </authorList>
    </citation>
    <scope>NUCLEOTIDE SEQUENCE</scope>
    <source>
        <strain evidence="2">FSSC 5 MPI-SDFR-AT-0091</strain>
    </source>
</reference>
<feature type="compositionally biased region" description="Pro residues" evidence="1">
    <location>
        <begin position="1"/>
        <end position="20"/>
    </location>
</feature>
<feature type="compositionally biased region" description="Basic and acidic residues" evidence="1">
    <location>
        <begin position="119"/>
        <end position="130"/>
    </location>
</feature>
<dbReference type="EMBL" id="JAGTJS010000029">
    <property type="protein sequence ID" value="KAH7232526.1"/>
    <property type="molecule type" value="Genomic_DNA"/>
</dbReference>
<evidence type="ECO:0000256" key="1">
    <source>
        <dbReference type="SAM" id="MobiDB-lite"/>
    </source>
</evidence>
<accession>A0A9P9JTA7</accession>
<sequence length="147" mass="16052">VRPNIKPSPSPPPDIPPPKHMPSTTANHEDDGTQNTCGDKTLIEFLTGGNMGMMQSAVKKGLPPDRDDQGDKDEPQVKDASLLHSQPTKNLKRLSDDALELLKEDDSHIGRSIRRKIAHQSDNETSDGHPSEGSTNASEVPLLRVYD</sequence>
<dbReference type="AlphaFoldDB" id="A0A9P9JTA7"/>
<feature type="region of interest" description="Disordered" evidence="1">
    <location>
        <begin position="1"/>
        <end position="91"/>
    </location>
</feature>
<feature type="compositionally biased region" description="Basic and acidic residues" evidence="1">
    <location>
        <begin position="62"/>
        <end position="77"/>
    </location>
</feature>
<feature type="non-terminal residue" evidence="2">
    <location>
        <position position="1"/>
    </location>
</feature>
<keyword evidence="3" id="KW-1185">Reference proteome</keyword>
<gene>
    <name evidence="2" type="ORF">B0J15DRAFT_505448</name>
</gene>
<evidence type="ECO:0000313" key="2">
    <source>
        <dbReference type="EMBL" id="KAH7232526.1"/>
    </source>
</evidence>
<proteinExistence type="predicted"/>
<protein>
    <submittedName>
        <fullName evidence="2">Uncharacterized protein</fullName>
    </submittedName>
</protein>